<accession>A0A0B7J914</accession>
<name>A0A0B7J914_9GAMM</name>
<evidence type="ECO:0000313" key="2">
    <source>
        <dbReference type="Proteomes" id="UP000241426"/>
    </source>
</evidence>
<dbReference type="Proteomes" id="UP000241426">
    <property type="component" value="Unassembled WGS sequence"/>
</dbReference>
<protein>
    <submittedName>
        <fullName evidence="1">Uncharacterized protein</fullName>
    </submittedName>
</protein>
<dbReference type="AlphaFoldDB" id="A0A0B7J914"/>
<evidence type="ECO:0000313" key="1">
    <source>
        <dbReference type="EMBL" id="PSV01837.1"/>
    </source>
</evidence>
<accession>A0A2T3KP29</accession>
<comment type="caution">
    <text evidence="1">The sequence shown here is derived from an EMBL/GenBank/DDBJ whole genome shotgun (WGS) entry which is preliminary data.</text>
</comment>
<gene>
    <name evidence="1" type="ORF">C9J27_01885</name>
</gene>
<organism evidence="1 2">
    <name type="scientific">Photobacterium kishitanii</name>
    <dbReference type="NCBI Taxonomy" id="318456"/>
    <lineage>
        <taxon>Bacteria</taxon>
        <taxon>Pseudomonadati</taxon>
        <taxon>Pseudomonadota</taxon>
        <taxon>Gammaproteobacteria</taxon>
        <taxon>Vibrionales</taxon>
        <taxon>Vibrionaceae</taxon>
        <taxon>Photobacterium</taxon>
    </lineage>
</organism>
<reference evidence="1 2" key="1">
    <citation type="submission" date="2018-01" db="EMBL/GenBank/DDBJ databases">
        <title>Whole genome sequencing of Histamine producing bacteria.</title>
        <authorList>
            <person name="Butler K."/>
        </authorList>
    </citation>
    <scope>NUCLEOTIDE SEQUENCE [LARGE SCALE GENOMIC DNA]</scope>
    <source>
        <strain evidence="1 2">FS-7.2</strain>
    </source>
</reference>
<proteinExistence type="predicted"/>
<dbReference type="EMBL" id="PYNF01000001">
    <property type="protein sequence ID" value="PSV01837.1"/>
    <property type="molecule type" value="Genomic_DNA"/>
</dbReference>
<sequence>MGYLTLFSLLLSVLLISATSMTVPTAPPQYALHKVSVFSLTSNQENWNNNVVILSNNNHKTRQLSKTEKKNFVPVLNCDNNVALYLHQTISHCAKHQRYPPLALANFQYRFTHSRRQLRLLNYRDIYFNYDSDYKDYIDA</sequence>